<sequence length="66" mass="7434">MMGGDVFRKNSLLLDEDNVFISLLDDIGNTKNNRDPKHTLIDYATLLGVVDGNYAERWHDPKAMIG</sequence>
<organism evidence="1">
    <name type="scientific">Agrobacterium tumefaciens</name>
    <dbReference type="NCBI Taxonomy" id="358"/>
    <lineage>
        <taxon>Bacteria</taxon>
        <taxon>Pseudomonadati</taxon>
        <taxon>Pseudomonadota</taxon>
        <taxon>Alphaproteobacteria</taxon>
        <taxon>Hyphomicrobiales</taxon>
        <taxon>Rhizobiaceae</taxon>
        <taxon>Rhizobium/Agrobacterium group</taxon>
        <taxon>Agrobacterium</taxon>
        <taxon>Agrobacterium tumefaciens complex</taxon>
    </lineage>
</organism>
<geneLocation type="plasmid" evidence="1">
    <name>pTiT37</name>
</geneLocation>
<dbReference type="EMBL" id="MK439386">
    <property type="protein sequence ID" value="QEG97977.1"/>
    <property type="molecule type" value="Genomic_DNA"/>
</dbReference>
<name>A0A5B9T241_AGRTU</name>
<proteinExistence type="predicted"/>
<evidence type="ECO:0000313" key="1">
    <source>
        <dbReference type="EMBL" id="QEG97977.1"/>
    </source>
</evidence>
<protein>
    <submittedName>
        <fullName evidence="1">Uncharacterized protein</fullName>
    </submittedName>
</protein>
<accession>A0A5B9T241</accession>
<dbReference type="AlphaFoldDB" id="A0A5B9T241"/>
<reference evidence="1" key="1">
    <citation type="journal article" date="2019" name="Genome Biol. Evol.">
        <title>Complete Sequence of Succinamopine Ti-Plasmid pTiEU6 Reveals Its Evolutionary Relatedness with Nopaline-Type Ti-Plasmids.</title>
        <authorList>
            <person name="Shao S."/>
            <person name="van Heusden G.P.H."/>
            <person name="Hooykaas P.J.J."/>
        </authorList>
    </citation>
    <scope>NUCLEOTIDE SEQUENCE</scope>
    <source>
        <strain evidence="1">T37</strain>
        <plasmid evidence="1">pTiT37</plasmid>
    </source>
</reference>
<keyword evidence="1" id="KW-0614">Plasmid</keyword>
<gene>
    <name evidence="1" type="ORF">AgrTiT37_00014</name>
</gene>